<dbReference type="AlphaFoldDB" id="A0A6G9XU90"/>
<proteinExistence type="predicted"/>
<gene>
    <name evidence="1" type="ORF">F5X71_21095</name>
</gene>
<dbReference type="PROSITE" id="PS51257">
    <property type="entry name" value="PROKAR_LIPOPROTEIN"/>
    <property type="match status" value="1"/>
</dbReference>
<organism evidence="1 2">
    <name type="scientific">Nocardia brasiliensis</name>
    <dbReference type="NCBI Taxonomy" id="37326"/>
    <lineage>
        <taxon>Bacteria</taxon>
        <taxon>Bacillati</taxon>
        <taxon>Actinomycetota</taxon>
        <taxon>Actinomycetes</taxon>
        <taxon>Mycobacteriales</taxon>
        <taxon>Nocardiaceae</taxon>
        <taxon>Nocardia</taxon>
    </lineage>
</organism>
<sequence>MNGTLSRTGQAGLAITAVALMLAGCSDVERAINKGGDTKCSDYIKQDQDQKRVTITKFVKQQTNDDHEPAGTAVDATMVSVDLLCGGQRNADTPIKNADVAGIFFNK</sequence>
<name>A0A6G9XU90_NOCBR</name>
<evidence type="ECO:0000313" key="1">
    <source>
        <dbReference type="EMBL" id="QIS04494.1"/>
    </source>
</evidence>
<evidence type="ECO:0008006" key="3">
    <source>
        <dbReference type="Google" id="ProtNLM"/>
    </source>
</evidence>
<dbReference type="RefSeq" id="WP_167463614.1">
    <property type="nucleotide sequence ID" value="NZ_CP046171.1"/>
</dbReference>
<reference evidence="1 2" key="1">
    <citation type="journal article" date="2019" name="ACS Chem. Biol.">
        <title>Identification and Mobilization of a Cryptic Antibiotic Biosynthesis Gene Locus from a Human-Pathogenic Nocardia Isolate.</title>
        <authorList>
            <person name="Herisse M."/>
            <person name="Ishida K."/>
            <person name="Porter J.L."/>
            <person name="Howden B."/>
            <person name="Hertweck C."/>
            <person name="Stinear T.P."/>
            <person name="Pidot S.J."/>
        </authorList>
    </citation>
    <scope>NUCLEOTIDE SEQUENCE [LARGE SCALE GENOMIC DNA]</scope>
    <source>
        <strain evidence="1 2">AUSMDU00024985</strain>
    </source>
</reference>
<dbReference type="Proteomes" id="UP000501705">
    <property type="component" value="Chromosome"/>
</dbReference>
<accession>A0A6G9XU90</accession>
<evidence type="ECO:0000313" key="2">
    <source>
        <dbReference type="Proteomes" id="UP000501705"/>
    </source>
</evidence>
<dbReference type="EMBL" id="CP046171">
    <property type="protein sequence ID" value="QIS04494.1"/>
    <property type="molecule type" value="Genomic_DNA"/>
</dbReference>
<protein>
    <recommendedName>
        <fullName evidence="3">Acid stress chaperone HdeA</fullName>
    </recommendedName>
</protein>